<sequence>MAGSPSMPPKNSYHVRSISLPSRSHPLALRAGEEINKLRTWETSLTSSSETISNGLGSLENLYNCVEDFLQLPLTQQAIAHHRHEKWVEEVLDGSVRLLDVCGATREILSSIKERVQAARFAFRRRSSLEVNTYIRSRKKAKKDVTKLLGALKQMDNKFATPPLLDQDQHLSMVVKIVRELRTVTISVIQATLSFLSASRSRPSKWSLVSKLMHKGLVAREGETNQMNEFENADVALSALSQHMLDKNAEVERIQTAQNHLGALELGVVDVEARLECVFRRLIQIRVSLLNILSC</sequence>
<evidence type="ECO:0000313" key="2">
    <source>
        <dbReference type="Proteomes" id="UP001234297"/>
    </source>
</evidence>
<keyword evidence="2" id="KW-1185">Reference proteome</keyword>
<gene>
    <name evidence="1" type="ORF">MRB53_000177</name>
</gene>
<accession>A0ACC2MN49</accession>
<comment type="caution">
    <text evidence="1">The sequence shown here is derived from an EMBL/GenBank/DDBJ whole genome shotgun (WGS) entry which is preliminary data.</text>
</comment>
<dbReference type="Proteomes" id="UP001234297">
    <property type="component" value="Chromosome 1"/>
</dbReference>
<reference evidence="1 2" key="1">
    <citation type="journal article" date="2022" name="Hortic Res">
        <title>A haplotype resolved chromosomal level avocado genome allows analysis of novel avocado genes.</title>
        <authorList>
            <person name="Nath O."/>
            <person name="Fletcher S.J."/>
            <person name="Hayward A."/>
            <person name="Shaw L.M."/>
            <person name="Masouleh A.K."/>
            <person name="Furtado A."/>
            <person name="Henry R.J."/>
            <person name="Mitter N."/>
        </authorList>
    </citation>
    <scope>NUCLEOTIDE SEQUENCE [LARGE SCALE GENOMIC DNA]</scope>
    <source>
        <strain evidence="2">cv. Hass</strain>
    </source>
</reference>
<dbReference type="EMBL" id="CM056809">
    <property type="protein sequence ID" value="KAJ8647154.1"/>
    <property type="molecule type" value="Genomic_DNA"/>
</dbReference>
<organism evidence="1 2">
    <name type="scientific">Persea americana</name>
    <name type="common">Avocado</name>
    <dbReference type="NCBI Taxonomy" id="3435"/>
    <lineage>
        <taxon>Eukaryota</taxon>
        <taxon>Viridiplantae</taxon>
        <taxon>Streptophyta</taxon>
        <taxon>Embryophyta</taxon>
        <taxon>Tracheophyta</taxon>
        <taxon>Spermatophyta</taxon>
        <taxon>Magnoliopsida</taxon>
        <taxon>Magnoliidae</taxon>
        <taxon>Laurales</taxon>
        <taxon>Lauraceae</taxon>
        <taxon>Persea</taxon>
    </lineage>
</organism>
<evidence type="ECO:0000313" key="1">
    <source>
        <dbReference type="EMBL" id="KAJ8647154.1"/>
    </source>
</evidence>
<proteinExistence type="predicted"/>
<protein>
    <submittedName>
        <fullName evidence="1">Uncharacterized protein</fullName>
    </submittedName>
</protein>
<name>A0ACC2MN49_PERAE</name>